<evidence type="ECO:0000256" key="3">
    <source>
        <dbReference type="ARBA" id="ARBA00004309"/>
    </source>
</evidence>
<evidence type="ECO:0000256" key="16">
    <source>
        <dbReference type="SAM" id="MobiDB-lite"/>
    </source>
</evidence>
<organism evidence="18 19">
    <name type="scientific">Pelobates cultripes</name>
    <name type="common">Western spadefoot toad</name>
    <dbReference type="NCBI Taxonomy" id="61616"/>
    <lineage>
        <taxon>Eukaryota</taxon>
        <taxon>Metazoa</taxon>
        <taxon>Chordata</taxon>
        <taxon>Craniata</taxon>
        <taxon>Vertebrata</taxon>
        <taxon>Euteleostomi</taxon>
        <taxon>Amphibia</taxon>
        <taxon>Batrachia</taxon>
        <taxon>Anura</taxon>
        <taxon>Pelobatoidea</taxon>
        <taxon>Pelobatidae</taxon>
        <taxon>Pelobates</taxon>
    </lineage>
</organism>
<dbReference type="InterPro" id="IPR027417">
    <property type="entry name" value="P-loop_NTPase"/>
</dbReference>
<evidence type="ECO:0000256" key="8">
    <source>
        <dbReference type="ARBA" id="ARBA00022776"/>
    </source>
</evidence>
<dbReference type="PANTHER" id="PTHR18884">
    <property type="entry name" value="SEPTIN"/>
    <property type="match status" value="1"/>
</dbReference>
<evidence type="ECO:0000256" key="11">
    <source>
        <dbReference type="ARBA" id="ARBA00023212"/>
    </source>
</evidence>
<dbReference type="AlphaFoldDB" id="A0AAD1QXR4"/>
<feature type="domain" description="Septin-type G" evidence="17">
    <location>
        <begin position="244"/>
        <end position="517"/>
    </location>
</feature>
<dbReference type="Proteomes" id="UP001295444">
    <property type="component" value="Chromosome 01"/>
</dbReference>
<evidence type="ECO:0000256" key="5">
    <source>
        <dbReference type="ARBA" id="ARBA00022490"/>
    </source>
</evidence>
<dbReference type="GO" id="GO:0005819">
    <property type="term" value="C:spindle"/>
    <property type="evidence" value="ECO:0007669"/>
    <property type="project" value="UniProtKB-SubCell"/>
</dbReference>
<keyword evidence="12" id="KW-0966">Cell projection</keyword>
<feature type="region of interest" description="Disordered" evidence="16">
    <location>
        <begin position="527"/>
        <end position="553"/>
    </location>
</feature>
<sequence length="581" mass="69027">MIRHFLRNDSEEAELAEIIRGFPGESPKKAQVLEEKTLKEQEERLQREHQEEDVRLRQEHHEEKLRRQQHEEDEKLRRELQREQEQPFYREHQDEKLHREQHDEERLRKDLLQEVKLCQEQQEEGERETKQSDQQRYHLDQEEKYCKELEKHFYNNGFPSHINSEFSKVARYGKEDLEEGLAYSQTLPVRPPRAGCPPLMPPHSPSRPKSPWGKLDPYDSCEEDRDYVGFATLPNQVHRKYVKKGFEFTLMVAGESGLGKSTLINSLFLTDLYRSRQIPSPEECVTQTVEIVKQTVDIQEKGVRLRLTVVDTPGYGDAINNEECWKPISDYIDQQFEQYFRDESGLNRKNLQDTRVHCCLYFLSPLGHGMRPLDIEFLRALQDRVNIVPILAKADSLTPTELLQKKQRIREELEHFGIRIYQFPECDSDQDEDFKVQDMELKRSIPFAVIGSNTVVEINGRRVRGRLYPWGVVEVENEKHCDFVKLRTMLIRTHMQDLKDVTRETHYENYRAQCIQSLTQRVVRERNRNKLTRESGTDFPIPSVPPSPDHDTQRLIREKDEELRRMQEVLQKMQKQMKESH</sequence>
<dbReference type="Gene3D" id="3.40.50.300">
    <property type="entry name" value="P-loop containing nucleotide triphosphate hydrolases"/>
    <property type="match status" value="1"/>
</dbReference>
<evidence type="ECO:0000256" key="9">
    <source>
        <dbReference type="ARBA" id="ARBA00023134"/>
    </source>
</evidence>
<reference evidence="18" key="1">
    <citation type="submission" date="2022-03" db="EMBL/GenBank/DDBJ databases">
        <authorList>
            <person name="Alioto T."/>
            <person name="Alioto T."/>
            <person name="Gomez Garrido J."/>
        </authorList>
    </citation>
    <scope>NUCLEOTIDE SEQUENCE</scope>
</reference>
<evidence type="ECO:0000259" key="17">
    <source>
        <dbReference type="PROSITE" id="PS51719"/>
    </source>
</evidence>
<dbReference type="CDD" id="cd01850">
    <property type="entry name" value="CDC_Septin"/>
    <property type="match status" value="1"/>
</dbReference>
<evidence type="ECO:0000256" key="2">
    <source>
        <dbReference type="ARBA" id="ARBA00004214"/>
    </source>
</evidence>
<dbReference type="InterPro" id="IPR016491">
    <property type="entry name" value="Septin"/>
</dbReference>
<dbReference type="InterPro" id="IPR030379">
    <property type="entry name" value="G_SEPTIN_dom"/>
</dbReference>
<keyword evidence="6" id="KW-0132">Cell division</keyword>
<dbReference type="GO" id="GO:0005737">
    <property type="term" value="C:cytoplasm"/>
    <property type="evidence" value="ECO:0007669"/>
    <property type="project" value="UniProtKB-ARBA"/>
</dbReference>
<keyword evidence="5" id="KW-0963">Cytoplasm</keyword>
<evidence type="ECO:0000256" key="13">
    <source>
        <dbReference type="ARBA" id="ARBA00023306"/>
    </source>
</evidence>
<evidence type="ECO:0000313" key="19">
    <source>
        <dbReference type="Proteomes" id="UP001295444"/>
    </source>
</evidence>
<dbReference type="FunFam" id="3.40.50.300:FF:000064">
    <property type="entry name" value="Septin 4"/>
    <property type="match status" value="1"/>
</dbReference>
<keyword evidence="13" id="KW-0131">Cell cycle</keyword>
<gene>
    <name evidence="18" type="ORF">PECUL_23A056165</name>
</gene>
<keyword evidence="8" id="KW-0498">Mitosis</keyword>
<feature type="compositionally biased region" description="Basic and acidic residues" evidence="16">
    <location>
        <begin position="527"/>
        <end position="536"/>
    </location>
</feature>
<dbReference type="GO" id="GO:0051301">
    <property type="term" value="P:cell division"/>
    <property type="evidence" value="ECO:0007669"/>
    <property type="project" value="UniProtKB-KW"/>
</dbReference>
<evidence type="ECO:0000313" key="18">
    <source>
        <dbReference type="EMBL" id="CAH2219693.1"/>
    </source>
</evidence>
<dbReference type="GO" id="GO:0005525">
    <property type="term" value="F:GTP binding"/>
    <property type="evidence" value="ECO:0007669"/>
    <property type="project" value="UniProtKB-KW"/>
</dbReference>
<feature type="region of interest" description="Disordered" evidence="16">
    <location>
        <begin position="39"/>
        <end position="108"/>
    </location>
</feature>
<protein>
    <submittedName>
        <fullName evidence="18">Septin-4 isoform X1</fullName>
    </submittedName>
</protein>
<comment type="similarity">
    <text evidence="15">Belongs to the TRAFAC class TrmE-Era-EngA-EngB-Septin-like GTPase superfamily. Septin GTPase family.</text>
</comment>
<dbReference type="GO" id="GO:0030496">
    <property type="term" value="C:midbody"/>
    <property type="evidence" value="ECO:0007669"/>
    <property type="project" value="UniProtKB-SubCell"/>
</dbReference>
<dbReference type="Pfam" id="PF00735">
    <property type="entry name" value="Septin"/>
    <property type="match status" value="1"/>
</dbReference>
<dbReference type="SUPFAM" id="SSF52540">
    <property type="entry name" value="P-loop containing nucleoside triphosphate hydrolases"/>
    <property type="match status" value="1"/>
</dbReference>
<comment type="subunit">
    <text evidence="14">Septins polymerize into heterooligomeric protein complexes that form filaments, and associate with cellular membranes, actin filaments and microtubules. GTPase activity is required for filament formation. Can form heterooligomers with other family members and form filaments. Interacts with wdpcp.</text>
</comment>
<proteinExistence type="inferred from homology"/>
<evidence type="ECO:0000256" key="1">
    <source>
        <dbReference type="ARBA" id="ARBA00004186"/>
    </source>
</evidence>
<comment type="subcellular location">
    <subcellularLocation>
        <location evidence="3">Cell projection</location>
        <location evidence="3">Cilium membrane</location>
    </subcellularLocation>
    <subcellularLocation>
        <location evidence="4">Cleavage furrow</location>
    </subcellularLocation>
    <subcellularLocation>
        <location evidence="1">Cytoplasm</location>
        <location evidence="1">Cytoskeleton</location>
        <location evidence="1">Spindle</location>
    </subcellularLocation>
    <subcellularLocation>
        <location evidence="2">Midbody</location>
    </subcellularLocation>
</comment>
<evidence type="ECO:0000256" key="14">
    <source>
        <dbReference type="ARBA" id="ARBA00063705"/>
    </source>
</evidence>
<keyword evidence="9 15" id="KW-0342">GTP-binding</keyword>
<dbReference type="PROSITE" id="PS51719">
    <property type="entry name" value="G_SEPTIN"/>
    <property type="match status" value="1"/>
</dbReference>
<accession>A0AAD1QXR4</accession>
<evidence type="ECO:0000256" key="7">
    <source>
        <dbReference type="ARBA" id="ARBA00022741"/>
    </source>
</evidence>
<evidence type="ECO:0000256" key="12">
    <source>
        <dbReference type="ARBA" id="ARBA00023273"/>
    </source>
</evidence>
<evidence type="ECO:0000256" key="4">
    <source>
        <dbReference type="ARBA" id="ARBA00004626"/>
    </source>
</evidence>
<evidence type="ECO:0000256" key="15">
    <source>
        <dbReference type="RuleBase" id="RU004560"/>
    </source>
</evidence>
<evidence type="ECO:0000256" key="10">
    <source>
        <dbReference type="ARBA" id="ARBA00023136"/>
    </source>
</evidence>
<keyword evidence="19" id="KW-1185">Reference proteome</keyword>
<keyword evidence="10" id="KW-0472">Membrane</keyword>
<keyword evidence="7 15" id="KW-0547">Nucleotide-binding</keyword>
<dbReference type="GO" id="GO:0060170">
    <property type="term" value="C:ciliary membrane"/>
    <property type="evidence" value="ECO:0007669"/>
    <property type="project" value="UniProtKB-SubCell"/>
</dbReference>
<name>A0AAD1QXR4_PELCU</name>
<dbReference type="EMBL" id="OW240912">
    <property type="protein sequence ID" value="CAH2219693.1"/>
    <property type="molecule type" value="Genomic_DNA"/>
</dbReference>
<dbReference type="GO" id="GO:0032154">
    <property type="term" value="C:cleavage furrow"/>
    <property type="evidence" value="ECO:0007669"/>
    <property type="project" value="UniProtKB-SubCell"/>
</dbReference>
<keyword evidence="11" id="KW-0206">Cytoskeleton</keyword>
<evidence type="ECO:0000256" key="6">
    <source>
        <dbReference type="ARBA" id="ARBA00022618"/>
    </source>
</evidence>